<dbReference type="Proteomes" id="UP000239156">
    <property type="component" value="Unassembled WGS sequence"/>
</dbReference>
<name>A0A2S4V7F3_9BASI</name>
<evidence type="ECO:0000313" key="2">
    <source>
        <dbReference type="Proteomes" id="UP000239156"/>
    </source>
</evidence>
<comment type="caution">
    <text evidence="1">The sequence shown here is derived from an EMBL/GenBank/DDBJ whole genome shotgun (WGS) entry which is preliminary data.</text>
</comment>
<accession>A0A2S4V7F3</accession>
<dbReference type="VEuPathDB" id="FungiDB:PSTT_09652"/>
<sequence>MTVNHGSTQLLTEDTHNPSELDELHLENVSNYDARSDVCVNVAVATCDKSCSHSTSPHLELVPSADDCHQLTHFSNALQSRSQFQLASHQVKVTMCTSAVWAETQGEVRTWGTNEWWKCTLEDSGRPCRPHGQLDSKRYTQKG</sequence>
<dbReference type="EMBL" id="PKSL01000098">
    <property type="protein sequence ID" value="POW05466.1"/>
    <property type="molecule type" value="Genomic_DNA"/>
</dbReference>
<reference evidence="1" key="1">
    <citation type="submission" date="2017-12" db="EMBL/GenBank/DDBJ databases">
        <title>Gene loss provides genomic basis for host adaptation in cereal stripe rust fungi.</title>
        <authorList>
            <person name="Xia C."/>
        </authorList>
    </citation>
    <scope>NUCLEOTIDE SEQUENCE [LARGE SCALE GENOMIC DNA]</scope>
    <source>
        <strain evidence="1">93-210</strain>
    </source>
</reference>
<protein>
    <submittedName>
        <fullName evidence="1">Uncharacterized protein</fullName>
    </submittedName>
</protein>
<gene>
    <name evidence="1" type="ORF">PSTT_09652</name>
</gene>
<evidence type="ECO:0000313" key="1">
    <source>
        <dbReference type="EMBL" id="POW05466.1"/>
    </source>
</evidence>
<keyword evidence="2" id="KW-1185">Reference proteome</keyword>
<proteinExistence type="predicted"/>
<organism evidence="1 2">
    <name type="scientific">Puccinia striiformis</name>
    <dbReference type="NCBI Taxonomy" id="27350"/>
    <lineage>
        <taxon>Eukaryota</taxon>
        <taxon>Fungi</taxon>
        <taxon>Dikarya</taxon>
        <taxon>Basidiomycota</taxon>
        <taxon>Pucciniomycotina</taxon>
        <taxon>Pucciniomycetes</taxon>
        <taxon>Pucciniales</taxon>
        <taxon>Pucciniaceae</taxon>
        <taxon>Puccinia</taxon>
    </lineage>
</organism>
<dbReference type="AlphaFoldDB" id="A0A2S4V7F3"/>